<comment type="caution">
    <text evidence="2">The sequence shown here is derived from an EMBL/GenBank/DDBJ whole genome shotgun (WGS) entry which is preliminary data.</text>
</comment>
<dbReference type="AlphaFoldDB" id="A0A4Y3WT62"/>
<dbReference type="EMBL" id="BJNG01000035">
    <property type="protein sequence ID" value="GEC21491.1"/>
    <property type="molecule type" value="Genomic_DNA"/>
</dbReference>
<accession>A0A4Y3WT62</accession>
<proteinExistence type="predicted"/>
<sequence>MRAVDWVNAPTTSRDNRFEPERGVPVPYEMVSAYTLLVGQTDGEPSVSVHTTADDAWRTLDRVVREHCNMRPRPRRRADADATTRLANAWRAGDPENRYWNVTTHRLPVPVPEIARHPVPVEPAPTLVRATSRWIFG</sequence>
<evidence type="ECO:0000313" key="3">
    <source>
        <dbReference type="Proteomes" id="UP000320338"/>
    </source>
</evidence>
<feature type="region of interest" description="Disordered" evidence="1">
    <location>
        <begin position="1"/>
        <end position="21"/>
    </location>
</feature>
<keyword evidence="3" id="KW-1185">Reference proteome</keyword>
<reference evidence="2 3" key="1">
    <citation type="submission" date="2019-06" db="EMBL/GenBank/DDBJ databases">
        <title>Whole genome shotgun sequence of Pseudonocardia hydrocarbonoxydans NBRC 14498.</title>
        <authorList>
            <person name="Hosoyama A."/>
            <person name="Uohara A."/>
            <person name="Ohji S."/>
            <person name="Ichikawa N."/>
        </authorList>
    </citation>
    <scope>NUCLEOTIDE SEQUENCE [LARGE SCALE GENOMIC DNA]</scope>
    <source>
        <strain evidence="2 3">NBRC 14498</strain>
    </source>
</reference>
<protein>
    <submittedName>
        <fullName evidence="2">Uncharacterized protein</fullName>
    </submittedName>
</protein>
<name>A0A4Y3WT62_9PSEU</name>
<organism evidence="2 3">
    <name type="scientific">Pseudonocardia hydrocarbonoxydans</name>
    <dbReference type="NCBI Taxonomy" id="76726"/>
    <lineage>
        <taxon>Bacteria</taxon>
        <taxon>Bacillati</taxon>
        <taxon>Actinomycetota</taxon>
        <taxon>Actinomycetes</taxon>
        <taxon>Pseudonocardiales</taxon>
        <taxon>Pseudonocardiaceae</taxon>
        <taxon>Pseudonocardia</taxon>
    </lineage>
</organism>
<evidence type="ECO:0000256" key="1">
    <source>
        <dbReference type="SAM" id="MobiDB-lite"/>
    </source>
</evidence>
<gene>
    <name evidence="2" type="ORF">PHY01_37740</name>
</gene>
<evidence type="ECO:0000313" key="2">
    <source>
        <dbReference type="EMBL" id="GEC21491.1"/>
    </source>
</evidence>
<dbReference type="Proteomes" id="UP000320338">
    <property type="component" value="Unassembled WGS sequence"/>
</dbReference>